<keyword evidence="1" id="KW-0560">Oxidoreductase</keyword>
<dbReference type="PIRSF" id="PIRSF000103">
    <property type="entry name" value="HIBADH"/>
    <property type="match status" value="1"/>
</dbReference>
<evidence type="ECO:0000256" key="1">
    <source>
        <dbReference type="ARBA" id="ARBA00023002"/>
    </source>
</evidence>
<sequence>MVESDRYGFVGLGDMGGPMAANLARGGVQLIVYDKAGTENKAPSGAEVGAGIEDIARTAEVVFVSVPDAAASLDVARSIVAVEDRNTRTLINLSTVGVEATDSIVKTLADFGVDYVDAPVSGGKAGAIRGTVTVMWSGSAEQMKLIRPVLDSFAGSVFFVGPKPGQGQAMKLLNNYLSAVAMTATSEAVAFGISHSLDMKTMLDVANVSTGQNSATQDKFPNRILTSTYDAGFRMALMEKDVALYLSEAKSAGTPVALCERVSAYWQKGMTRFPSGDFTEIFKVIRDETD</sequence>
<evidence type="ECO:0000259" key="4">
    <source>
        <dbReference type="Pfam" id="PF14833"/>
    </source>
</evidence>
<accession>A0A381SGB1</accession>
<dbReference type="PROSITE" id="PS00895">
    <property type="entry name" value="3_HYDROXYISOBUT_DH"/>
    <property type="match status" value="1"/>
</dbReference>
<dbReference type="GO" id="GO:0016616">
    <property type="term" value="F:oxidoreductase activity, acting on the CH-OH group of donors, NAD or NADP as acceptor"/>
    <property type="evidence" value="ECO:0007669"/>
    <property type="project" value="TreeGrafter"/>
</dbReference>
<proteinExistence type="predicted"/>
<dbReference type="SUPFAM" id="SSF51735">
    <property type="entry name" value="NAD(P)-binding Rossmann-fold domains"/>
    <property type="match status" value="1"/>
</dbReference>
<dbReference type="Pfam" id="PF03446">
    <property type="entry name" value="NAD_binding_2"/>
    <property type="match status" value="1"/>
</dbReference>
<dbReference type="Gene3D" id="1.10.1040.10">
    <property type="entry name" value="N-(1-d-carboxylethyl)-l-norvaline Dehydrogenase, domain 2"/>
    <property type="match status" value="1"/>
</dbReference>
<evidence type="ECO:0000313" key="5">
    <source>
        <dbReference type="EMBL" id="SVA03120.1"/>
    </source>
</evidence>
<evidence type="ECO:0000259" key="3">
    <source>
        <dbReference type="Pfam" id="PF03446"/>
    </source>
</evidence>
<keyword evidence="2" id="KW-0520">NAD</keyword>
<dbReference type="InterPro" id="IPR013328">
    <property type="entry name" value="6PGD_dom2"/>
</dbReference>
<organism evidence="5">
    <name type="scientific">marine metagenome</name>
    <dbReference type="NCBI Taxonomy" id="408172"/>
    <lineage>
        <taxon>unclassified sequences</taxon>
        <taxon>metagenomes</taxon>
        <taxon>ecological metagenomes</taxon>
    </lineage>
</organism>
<dbReference type="InterPro" id="IPR008927">
    <property type="entry name" value="6-PGluconate_DH-like_C_sf"/>
</dbReference>
<dbReference type="InterPro" id="IPR036291">
    <property type="entry name" value="NAD(P)-bd_dom_sf"/>
</dbReference>
<protein>
    <recommendedName>
        <fullName evidence="6">6-phosphogluconate dehydrogenase NADP-binding domain-containing protein</fullName>
    </recommendedName>
</protein>
<dbReference type="InterPro" id="IPR006115">
    <property type="entry name" value="6PGDH_NADP-bd"/>
</dbReference>
<dbReference type="InterPro" id="IPR015815">
    <property type="entry name" value="HIBADH-related"/>
</dbReference>
<feature type="domain" description="3-hydroxyisobutyrate dehydrogenase-like NAD-binding" evidence="4">
    <location>
        <begin position="165"/>
        <end position="284"/>
    </location>
</feature>
<dbReference type="EMBL" id="UINC01003075">
    <property type="protein sequence ID" value="SVA03120.1"/>
    <property type="molecule type" value="Genomic_DNA"/>
</dbReference>
<dbReference type="GO" id="GO:0051287">
    <property type="term" value="F:NAD binding"/>
    <property type="evidence" value="ECO:0007669"/>
    <property type="project" value="InterPro"/>
</dbReference>
<name>A0A381SGB1_9ZZZZ</name>
<dbReference type="GO" id="GO:0050661">
    <property type="term" value="F:NADP binding"/>
    <property type="evidence" value="ECO:0007669"/>
    <property type="project" value="InterPro"/>
</dbReference>
<dbReference type="PANTHER" id="PTHR22981:SF7">
    <property type="entry name" value="3-HYDROXYISOBUTYRATE DEHYDROGENASE, MITOCHONDRIAL"/>
    <property type="match status" value="1"/>
</dbReference>
<dbReference type="AlphaFoldDB" id="A0A381SGB1"/>
<evidence type="ECO:0008006" key="6">
    <source>
        <dbReference type="Google" id="ProtNLM"/>
    </source>
</evidence>
<feature type="domain" description="6-phosphogluconate dehydrogenase NADP-binding" evidence="3">
    <location>
        <begin position="7"/>
        <end position="161"/>
    </location>
</feature>
<dbReference type="PANTHER" id="PTHR22981">
    <property type="entry name" value="3-HYDROXYISOBUTYRATE DEHYDROGENASE-RELATED"/>
    <property type="match status" value="1"/>
</dbReference>
<dbReference type="SUPFAM" id="SSF48179">
    <property type="entry name" value="6-phosphogluconate dehydrogenase C-terminal domain-like"/>
    <property type="match status" value="1"/>
</dbReference>
<dbReference type="Gene3D" id="3.40.50.720">
    <property type="entry name" value="NAD(P)-binding Rossmann-like Domain"/>
    <property type="match status" value="1"/>
</dbReference>
<dbReference type="InterPro" id="IPR002204">
    <property type="entry name" value="3-OH-isobutyrate_DH-rel_CS"/>
</dbReference>
<dbReference type="Pfam" id="PF14833">
    <property type="entry name" value="NAD_binding_11"/>
    <property type="match status" value="1"/>
</dbReference>
<dbReference type="InterPro" id="IPR029154">
    <property type="entry name" value="HIBADH-like_NADP-bd"/>
</dbReference>
<gene>
    <name evidence="5" type="ORF">METZ01_LOCUS55974</name>
</gene>
<reference evidence="5" key="1">
    <citation type="submission" date="2018-05" db="EMBL/GenBank/DDBJ databases">
        <authorList>
            <person name="Lanie J.A."/>
            <person name="Ng W.-L."/>
            <person name="Kazmierczak K.M."/>
            <person name="Andrzejewski T.M."/>
            <person name="Davidsen T.M."/>
            <person name="Wayne K.J."/>
            <person name="Tettelin H."/>
            <person name="Glass J.I."/>
            <person name="Rusch D."/>
            <person name="Podicherti R."/>
            <person name="Tsui H.-C.T."/>
            <person name="Winkler M.E."/>
        </authorList>
    </citation>
    <scope>NUCLEOTIDE SEQUENCE</scope>
</reference>
<evidence type="ECO:0000256" key="2">
    <source>
        <dbReference type="ARBA" id="ARBA00023027"/>
    </source>
</evidence>